<dbReference type="PANTHER" id="PTHR13136">
    <property type="entry name" value="TESTIS DEVELOPMENT PROTEIN PRTD"/>
    <property type="match status" value="1"/>
</dbReference>
<dbReference type="PANTHER" id="PTHR13136:SF11">
    <property type="entry name" value="TESTIS-EXPRESSED PROTEIN 30"/>
    <property type="match status" value="1"/>
</dbReference>
<evidence type="ECO:0000256" key="1">
    <source>
        <dbReference type="SAM" id="MobiDB-lite"/>
    </source>
</evidence>
<feature type="region of interest" description="Disordered" evidence="1">
    <location>
        <begin position="1"/>
        <end position="93"/>
    </location>
</feature>
<evidence type="ECO:0000313" key="4">
    <source>
        <dbReference type="Proteomes" id="UP000799424"/>
    </source>
</evidence>
<dbReference type="InterPro" id="IPR046879">
    <property type="entry name" value="KANL3/Tex30_Abhydrolase"/>
</dbReference>
<keyword evidence="4" id="KW-1185">Reference proteome</keyword>
<sequence length="332" mass="35361">MPPKKRKTTELESTSTANKRVTRSSTKVSAPAIQVPTVSRKPDSTSSKAAPTNTKAKQNSKTPKSTKAAANKSSTTNKQPDANHTEDSGEDGAHTTIKSLSITSPLVKSSIQCTYYYRYSPNPTRPSYLIFTHGAGGTLSAPAVVNFCTGYSASQTVLAFQGSMNLASRVRGFHAAVEYQWSKAMDADRGTRELVLGGRSMGARAAVVAVGEALSGEGRGDWRDVKVVLVSYPMVGPKGDLRDEVLLGLPARVSVLFVVGDRDAMCPLDVLDGVRGEMEATSQVVVVRGADHGMHTKPAGVEKETGEETGRIAAEWLEGRVQGDVVYIGDEE</sequence>
<feature type="domain" description="KANL3/Tex30 alpha/beta hydrolase-like" evidence="2">
    <location>
        <begin position="128"/>
        <end position="297"/>
    </location>
</feature>
<dbReference type="EMBL" id="MU006231">
    <property type="protein sequence ID" value="KAF2823931.1"/>
    <property type="molecule type" value="Genomic_DNA"/>
</dbReference>
<evidence type="ECO:0000259" key="2">
    <source>
        <dbReference type="Pfam" id="PF20408"/>
    </source>
</evidence>
<proteinExistence type="predicted"/>
<dbReference type="Proteomes" id="UP000799424">
    <property type="component" value="Unassembled WGS sequence"/>
</dbReference>
<feature type="compositionally biased region" description="Polar residues" evidence="1">
    <location>
        <begin position="71"/>
        <end position="80"/>
    </location>
</feature>
<dbReference type="OrthoDB" id="6415022at2759"/>
<gene>
    <name evidence="3" type="ORF">CC86DRAFT_61998</name>
</gene>
<dbReference type="SUPFAM" id="SSF53474">
    <property type="entry name" value="alpha/beta-Hydrolases"/>
    <property type="match status" value="1"/>
</dbReference>
<name>A0A6A6ZS81_9PLEO</name>
<dbReference type="Pfam" id="PF20408">
    <property type="entry name" value="Abhydrolase_11"/>
    <property type="match status" value="1"/>
</dbReference>
<protein>
    <recommendedName>
        <fullName evidence="2">KANL3/Tex30 alpha/beta hydrolase-like domain-containing protein</fullName>
    </recommendedName>
</protein>
<feature type="compositionally biased region" description="Basic and acidic residues" evidence="1">
    <location>
        <begin position="81"/>
        <end position="93"/>
    </location>
</feature>
<feature type="compositionally biased region" description="Polar residues" evidence="1">
    <location>
        <begin position="44"/>
        <end position="65"/>
    </location>
</feature>
<dbReference type="InterPro" id="IPR029058">
    <property type="entry name" value="AB_hydrolase_fold"/>
</dbReference>
<dbReference type="AlphaFoldDB" id="A0A6A6ZS81"/>
<reference evidence="3" key="1">
    <citation type="journal article" date="2020" name="Stud. Mycol.">
        <title>101 Dothideomycetes genomes: a test case for predicting lifestyles and emergence of pathogens.</title>
        <authorList>
            <person name="Haridas S."/>
            <person name="Albert R."/>
            <person name="Binder M."/>
            <person name="Bloem J."/>
            <person name="Labutti K."/>
            <person name="Salamov A."/>
            <person name="Andreopoulos B."/>
            <person name="Baker S."/>
            <person name="Barry K."/>
            <person name="Bills G."/>
            <person name="Bluhm B."/>
            <person name="Cannon C."/>
            <person name="Castanera R."/>
            <person name="Culley D."/>
            <person name="Daum C."/>
            <person name="Ezra D."/>
            <person name="Gonzalez J."/>
            <person name="Henrissat B."/>
            <person name="Kuo A."/>
            <person name="Liang C."/>
            <person name="Lipzen A."/>
            <person name="Lutzoni F."/>
            <person name="Magnuson J."/>
            <person name="Mondo S."/>
            <person name="Nolan M."/>
            <person name="Ohm R."/>
            <person name="Pangilinan J."/>
            <person name="Park H.-J."/>
            <person name="Ramirez L."/>
            <person name="Alfaro M."/>
            <person name="Sun H."/>
            <person name="Tritt A."/>
            <person name="Yoshinaga Y."/>
            <person name="Zwiers L.-H."/>
            <person name="Turgeon B."/>
            <person name="Goodwin S."/>
            <person name="Spatafora J."/>
            <person name="Crous P."/>
            <person name="Grigoriev I."/>
        </authorList>
    </citation>
    <scope>NUCLEOTIDE SEQUENCE</scope>
    <source>
        <strain evidence="3">CBS 113818</strain>
    </source>
</reference>
<evidence type="ECO:0000313" key="3">
    <source>
        <dbReference type="EMBL" id="KAF2823931.1"/>
    </source>
</evidence>
<organism evidence="3 4">
    <name type="scientific">Ophiobolus disseminans</name>
    <dbReference type="NCBI Taxonomy" id="1469910"/>
    <lineage>
        <taxon>Eukaryota</taxon>
        <taxon>Fungi</taxon>
        <taxon>Dikarya</taxon>
        <taxon>Ascomycota</taxon>
        <taxon>Pezizomycotina</taxon>
        <taxon>Dothideomycetes</taxon>
        <taxon>Pleosporomycetidae</taxon>
        <taxon>Pleosporales</taxon>
        <taxon>Pleosporineae</taxon>
        <taxon>Phaeosphaeriaceae</taxon>
        <taxon>Ophiobolus</taxon>
    </lineage>
</organism>
<dbReference type="InterPro" id="IPR026555">
    <property type="entry name" value="NSL3/Tex30"/>
</dbReference>
<feature type="compositionally biased region" description="Polar residues" evidence="1">
    <location>
        <begin position="11"/>
        <end position="28"/>
    </location>
</feature>
<accession>A0A6A6ZS81</accession>
<dbReference type="Gene3D" id="3.40.50.1820">
    <property type="entry name" value="alpha/beta hydrolase"/>
    <property type="match status" value="1"/>
</dbReference>